<feature type="transmembrane region" description="Helical" evidence="8">
    <location>
        <begin position="463"/>
        <end position="490"/>
    </location>
</feature>
<organism evidence="10">
    <name type="scientific">Pseudomonas fluorescens</name>
    <dbReference type="NCBI Taxonomy" id="294"/>
    <lineage>
        <taxon>Bacteria</taxon>
        <taxon>Pseudomonadati</taxon>
        <taxon>Pseudomonadota</taxon>
        <taxon>Gammaproteobacteria</taxon>
        <taxon>Pseudomonadales</taxon>
        <taxon>Pseudomonadaceae</taxon>
        <taxon>Pseudomonas</taxon>
    </lineage>
</organism>
<evidence type="ECO:0000313" key="9">
    <source>
        <dbReference type="EMBL" id="CAK9889510.1"/>
    </source>
</evidence>
<dbReference type="Gene3D" id="3.30.70.1440">
    <property type="entry name" value="Multidrug efflux transporter AcrB pore domain"/>
    <property type="match status" value="1"/>
</dbReference>
<sequence precursor="true">MNLSAPFIRRPVATMLLSLAIMLLGGVSFGLLPVAPLPQIEFPVIVVQANLPGASPEVMASTVATPLERSMGAISGVTTLTSSSSQGSTRVILAFDQGRDIDAAAREVQAAINASRNLLPSGMRSMPTYKKYNPSQAPIMVLALTSSVLQKGQLYDLASTILSQSLSQVPGVGEVQIGGSSLPAVRVELEPQLLNQYGVALDDVRQTIANANQRRPKGFIEDGQRNWQVQANDQLEKAKDYEPLVIRYQDGAVLRLSHVAKVSDAVENRYNSGFFNDQDAVLLVINRQTGANIIETVSKIKEQLPALESLMPASVKLDVAMDRSPVIKATLKEAEHTLIIAVVLVVLVVFLFLGNLRASLIPTLAVPVSLVGTFAAMYLCGFSLNNLSLMALILATGLVVDDAIVVLENISRHIDDGVPPMRAAYLGSKEVGFTLLSMNLSLVVVFVSILFMGGIVGSLFREFSITLAVAILVSLLVSLTLTPMLCARWLKPHVEGQQTRLQRWSEQLNQRMMTGYGRSLDWVMRHRRLTLLSLLVTIAVNIALYVVVPKTFLPQQDTGQLMGFVRGDDGLSFQVMQPKMEIYRRALLADPAVESVAGFIGGNSGTNNAMVIVRLKPISERKVSAQKIIERLRKEMPKVPGGRLFLMADQDLQFGGGRDQSSSQFLYTLQSSELSALREWYPKVVAAFKTLPELTAIDAREGGGTQQITLVVDREQAKRLGIDMSMVTSVLNNAYSQRQISTIYDSLNQYQVVMEINPKYAQDPRTLEQVQVITADGARVPLATFAHYENSLADDRVSHEDQFASEDINFDIAEGYSQEQALAAVERAVAKVGLPEDVIAKLGGTGDAFAESQKGQPFMILGALLAVYLVLGILYESYIHPLTILSTLPSAGVGALLTLYVVGSEFSLISLLGLFLLIGVVKKNAIMMIDLALQLERHEHLSPEESIRRACLLRLRPILMTTLAAILGALPLLLSHAEGAEMRQPLGLTIIGGLVFSQILTLYTTPVVYLYLDRLRHRFNRWRGVRTDAALETPL</sequence>
<protein>
    <submittedName>
        <fullName evidence="10">Multidrug resistance protein MdtC</fullName>
    </submittedName>
</protein>
<keyword evidence="4" id="KW-0997">Cell inner membrane</keyword>
<dbReference type="Proteomes" id="UP000326595">
    <property type="component" value="Chromosome"/>
</dbReference>
<dbReference type="PRINTS" id="PR00702">
    <property type="entry name" value="ACRIFLAVINRP"/>
</dbReference>
<keyword evidence="3" id="KW-1003">Cell membrane</keyword>
<evidence type="ECO:0000256" key="4">
    <source>
        <dbReference type="ARBA" id="ARBA00022519"/>
    </source>
</evidence>
<feature type="transmembrane region" description="Helical" evidence="8">
    <location>
        <begin position="12"/>
        <end position="32"/>
    </location>
</feature>
<dbReference type="SUPFAM" id="SSF82693">
    <property type="entry name" value="Multidrug efflux transporter AcrB pore domain, PN1, PN2, PC1 and PC2 subdomains"/>
    <property type="match status" value="3"/>
</dbReference>
<evidence type="ECO:0000313" key="11">
    <source>
        <dbReference type="Proteomes" id="UP000326595"/>
    </source>
</evidence>
<evidence type="ECO:0000256" key="5">
    <source>
        <dbReference type="ARBA" id="ARBA00022692"/>
    </source>
</evidence>
<gene>
    <name evidence="10" type="primary">mdtC</name>
    <name evidence="10" type="ORF">PS652_00451</name>
    <name evidence="9" type="ORF">PS652_02339</name>
</gene>
<dbReference type="Gene3D" id="3.30.70.1430">
    <property type="entry name" value="Multidrug efflux transporter AcrB pore domain"/>
    <property type="match status" value="2"/>
</dbReference>
<evidence type="ECO:0000256" key="7">
    <source>
        <dbReference type="ARBA" id="ARBA00023136"/>
    </source>
</evidence>
<dbReference type="SUPFAM" id="SSF82866">
    <property type="entry name" value="Multidrug efflux transporter AcrB transmembrane domain"/>
    <property type="match status" value="2"/>
</dbReference>
<dbReference type="InterPro" id="IPR001036">
    <property type="entry name" value="Acrflvin-R"/>
</dbReference>
<feature type="transmembrane region" description="Helical" evidence="8">
    <location>
        <begin position="529"/>
        <end position="548"/>
    </location>
</feature>
<feature type="transmembrane region" description="Helical" evidence="8">
    <location>
        <begin position="986"/>
        <end position="1012"/>
    </location>
</feature>
<name>A0A5E6PNJ6_PSEFL</name>
<dbReference type="RefSeq" id="WP_038995464.1">
    <property type="nucleotide sequence ID" value="NZ_OZ024668.1"/>
</dbReference>
<reference evidence="10" key="1">
    <citation type="submission" date="2019-09" db="EMBL/GenBank/DDBJ databases">
        <authorList>
            <person name="Chandra G."/>
            <person name="Truman W A."/>
        </authorList>
    </citation>
    <scope>NUCLEOTIDE SEQUENCE [LARGE SCALE GENOMIC DNA]</scope>
    <source>
        <strain evidence="10">PS652</strain>
    </source>
</reference>
<dbReference type="InterPro" id="IPR027463">
    <property type="entry name" value="AcrB_DN_DC_subdom"/>
</dbReference>
<dbReference type="PANTHER" id="PTHR32063:SF34">
    <property type="entry name" value="MULTIDRUG RESISTANCE PROTEIN MDTC"/>
    <property type="match status" value="1"/>
</dbReference>
<dbReference type="EMBL" id="CABVHG010000002">
    <property type="protein sequence ID" value="VVM44589.1"/>
    <property type="molecule type" value="Genomic_DNA"/>
</dbReference>
<keyword evidence="6 8" id="KW-1133">Transmembrane helix</keyword>
<evidence type="ECO:0000256" key="3">
    <source>
        <dbReference type="ARBA" id="ARBA00022475"/>
    </source>
</evidence>
<dbReference type="SUPFAM" id="SSF82714">
    <property type="entry name" value="Multidrug efflux transporter AcrB TolC docking domain, DN and DC subdomains"/>
    <property type="match status" value="2"/>
</dbReference>
<dbReference type="FunFam" id="3.30.70.1430:FF:000001">
    <property type="entry name" value="Efflux pump membrane transporter"/>
    <property type="match status" value="1"/>
</dbReference>
<feature type="transmembrane region" description="Helical" evidence="8">
    <location>
        <begin position="363"/>
        <end position="384"/>
    </location>
</feature>
<evidence type="ECO:0000313" key="10">
    <source>
        <dbReference type="EMBL" id="VVM44589.1"/>
    </source>
</evidence>
<keyword evidence="2" id="KW-0813">Transport</keyword>
<dbReference type="Pfam" id="PF00873">
    <property type="entry name" value="ACR_tran"/>
    <property type="match status" value="1"/>
</dbReference>
<keyword evidence="5 8" id="KW-0812">Transmembrane</keyword>
<evidence type="ECO:0000256" key="6">
    <source>
        <dbReference type="ARBA" id="ARBA00022989"/>
    </source>
</evidence>
<dbReference type="FunFam" id="1.20.1640.10:FF:000001">
    <property type="entry name" value="Efflux pump membrane transporter"/>
    <property type="match status" value="1"/>
</dbReference>
<dbReference type="Gene3D" id="3.30.70.1320">
    <property type="entry name" value="Multidrug efflux transporter AcrB pore domain like"/>
    <property type="match status" value="1"/>
</dbReference>
<evidence type="ECO:0000256" key="8">
    <source>
        <dbReference type="SAM" id="Phobius"/>
    </source>
</evidence>
<dbReference type="GO" id="GO:0042910">
    <property type="term" value="F:xenobiotic transmembrane transporter activity"/>
    <property type="evidence" value="ECO:0007669"/>
    <property type="project" value="TreeGrafter"/>
</dbReference>
<dbReference type="GO" id="GO:0005886">
    <property type="term" value="C:plasma membrane"/>
    <property type="evidence" value="ECO:0007669"/>
    <property type="project" value="UniProtKB-SubCell"/>
</dbReference>
<feature type="transmembrane region" description="Helical" evidence="8">
    <location>
        <begin position="858"/>
        <end position="875"/>
    </location>
</feature>
<comment type="subcellular location">
    <subcellularLocation>
        <location evidence="1">Cell inner membrane</location>
        <topology evidence="1">Multi-pass membrane protein</topology>
    </subcellularLocation>
</comment>
<dbReference type="AlphaFoldDB" id="A0A5E6PNJ6"/>
<dbReference type="PANTHER" id="PTHR32063">
    <property type="match status" value="1"/>
</dbReference>
<accession>A0A5E6PNJ6</accession>
<feature type="transmembrane region" description="Helical" evidence="8">
    <location>
        <begin position="953"/>
        <end position="974"/>
    </location>
</feature>
<feature type="transmembrane region" description="Helical" evidence="8">
    <location>
        <begin position="431"/>
        <end position="457"/>
    </location>
</feature>
<feature type="transmembrane region" description="Helical" evidence="8">
    <location>
        <begin position="908"/>
        <end position="933"/>
    </location>
</feature>
<dbReference type="EMBL" id="OZ024668">
    <property type="protein sequence ID" value="CAK9889510.1"/>
    <property type="molecule type" value="Genomic_DNA"/>
</dbReference>
<keyword evidence="7 8" id="KW-0472">Membrane</keyword>
<dbReference type="Gene3D" id="1.20.1640.10">
    <property type="entry name" value="Multidrug efflux transporter AcrB transmembrane domain"/>
    <property type="match status" value="2"/>
</dbReference>
<dbReference type="Gene3D" id="3.30.2090.10">
    <property type="entry name" value="Multidrug efflux transporter AcrB TolC docking domain, DN and DC subdomains"/>
    <property type="match status" value="2"/>
</dbReference>
<feature type="transmembrane region" description="Helical" evidence="8">
    <location>
        <begin position="338"/>
        <end position="356"/>
    </location>
</feature>
<reference evidence="9 11" key="2">
    <citation type="submission" date="2024-03" db="EMBL/GenBank/DDBJ databases">
        <authorList>
            <person name="Alaster D. Moffat"/>
            <person name="Govind Chandra"/>
            <person name="Andrew W. Truman"/>
        </authorList>
    </citation>
    <scope>NUCLEOTIDE SEQUENCE [LARGE SCALE GENOMIC DNA]</scope>
    <source>
        <strain evidence="9">PS652</strain>
    </source>
</reference>
<evidence type="ECO:0000256" key="2">
    <source>
        <dbReference type="ARBA" id="ARBA00022448"/>
    </source>
</evidence>
<evidence type="ECO:0000256" key="1">
    <source>
        <dbReference type="ARBA" id="ARBA00004429"/>
    </source>
</evidence>
<proteinExistence type="predicted"/>